<comment type="function">
    <text evidence="7">P-II indirectly controls the transcription of the GS gene (glnA). P-II prevents NR-II-catalyzed conversion of NR-I to NR-I-phosphate, the transcriptional activator of glnA. When P-II is phosphorylated, these events are reversed. In nitrogen-limiting conditions, when the ratio of Gln to 2-ketoglutarate decreases, P-II is phosphorylated which allows the deadenylation of glutamine synthetase (GS), thus activating the enzyme.</text>
</comment>
<dbReference type="GO" id="GO:0030234">
    <property type="term" value="F:enzyme regulator activity"/>
    <property type="evidence" value="ECO:0007669"/>
    <property type="project" value="InterPro"/>
</dbReference>
<comment type="caution">
    <text evidence="11">The sequence shown here is derived from an EMBL/GenBank/DDBJ whole genome shotgun (WGS) entry which is preliminary data.</text>
</comment>
<sequence>MKKIEAIIRSWKLDEVKNAVVNAGAIGMTTTDVRIFGKEQGQTERYRGSEYSIEFFPKIKVEIIVDDTHLEMVVEQLSAAARTGEIGDGKIFITPIEQITRIRTGENNLEAL</sequence>
<evidence type="ECO:0000256" key="10">
    <source>
        <dbReference type="RuleBase" id="RU003936"/>
    </source>
</evidence>
<evidence type="ECO:0000256" key="4">
    <source>
        <dbReference type="ARBA" id="ARBA00022741"/>
    </source>
</evidence>
<evidence type="ECO:0000256" key="6">
    <source>
        <dbReference type="ARBA" id="ARBA00023163"/>
    </source>
</evidence>
<dbReference type="PANTHER" id="PTHR30115:SF11">
    <property type="entry name" value="NITROGEN REGULATORY PROTEIN P-II HOMOLOG"/>
    <property type="match status" value="1"/>
</dbReference>
<dbReference type="PROSITE" id="PS51343">
    <property type="entry name" value="PII_GLNB_DOM"/>
    <property type="match status" value="1"/>
</dbReference>
<dbReference type="PROSITE" id="PS00496">
    <property type="entry name" value="PII_GLNB_UMP"/>
    <property type="match status" value="1"/>
</dbReference>
<dbReference type="SMART" id="SM00938">
    <property type="entry name" value="P-II"/>
    <property type="match status" value="1"/>
</dbReference>
<name>A0A941GST1_9CHRO</name>
<keyword evidence="5" id="KW-0805">Transcription regulation</keyword>
<dbReference type="PROSITE" id="PS00638">
    <property type="entry name" value="PII_GLNB_CTER"/>
    <property type="match status" value="1"/>
</dbReference>
<evidence type="ECO:0000256" key="8">
    <source>
        <dbReference type="ARBA" id="ARBA00030058"/>
    </source>
</evidence>
<evidence type="ECO:0000256" key="7">
    <source>
        <dbReference type="ARBA" id="ARBA00025312"/>
    </source>
</evidence>
<dbReference type="InterPro" id="IPR002187">
    <property type="entry name" value="N-reg_PII"/>
</dbReference>
<reference evidence="11" key="1">
    <citation type="submission" date="2021-02" db="EMBL/GenBank/DDBJ databases">
        <title>Metagenome analyses of Stigonema ocellatum DSM 106950, Chlorogloea purpurea SAG 13.99 and Gomphosphaeria aponina DSM 107014.</title>
        <authorList>
            <person name="Marter P."/>
            <person name="Huang S."/>
        </authorList>
    </citation>
    <scope>NUCLEOTIDE SEQUENCE</scope>
    <source>
        <strain evidence="11">JP213</strain>
    </source>
</reference>
<dbReference type="GO" id="GO:0005524">
    <property type="term" value="F:ATP binding"/>
    <property type="evidence" value="ECO:0007669"/>
    <property type="project" value="TreeGrafter"/>
</dbReference>
<protein>
    <recommendedName>
        <fullName evidence="2">Nitrogen regulatory protein P-II</fullName>
    </recommendedName>
    <alternativeName>
        <fullName evidence="8">PII signal transducing protein</fullName>
    </alternativeName>
</protein>
<dbReference type="PANTHER" id="PTHR30115">
    <property type="entry name" value="NITROGEN REGULATORY PROTEIN P-II"/>
    <property type="match status" value="1"/>
</dbReference>
<keyword evidence="6" id="KW-0804">Transcription</keyword>
<evidence type="ECO:0000256" key="2">
    <source>
        <dbReference type="ARBA" id="ARBA00015681"/>
    </source>
</evidence>
<dbReference type="Proteomes" id="UP000767446">
    <property type="component" value="Unassembled WGS sequence"/>
</dbReference>
<dbReference type="Pfam" id="PF00543">
    <property type="entry name" value="P-II"/>
    <property type="match status" value="1"/>
</dbReference>
<accession>A0A941GST1</accession>
<evidence type="ECO:0000313" key="12">
    <source>
        <dbReference type="Proteomes" id="UP000767446"/>
    </source>
</evidence>
<dbReference type="InterPro" id="IPR011322">
    <property type="entry name" value="N-reg_PII-like_a/b"/>
</dbReference>
<dbReference type="EMBL" id="JADQBC010000115">
    <property type="protein sequence ID" value="MBR8829189.1"/>
    <property type="molecule type" value="Genomic_DNA"/>
</dbReference>
<dbReference type="InterPro" id="IPR002332">
    <property type="entry name" value="N-reg_PII_urydylation_site"/>
</dbReference>
<dbReference type="PRINTS" id="PR00340">
    <property type="entry name" value="PIIGLNB"/>
</dbReference>
<keyword evidence="3 9" id="KW-0597">Phosphoprotein</keyword>
<evidence type="ECO:0000313" key="11">
    <source>
        <dbReference type="EMBL" id="MBR8829189.1"/>
    </source>
</evidence>
<comment type="subunit">
    <text evidence="1">Homotrimer.</text>
</comment>
<comment type="similarity">
    <text evidence="10">Belongs to the P(II) protein family.</text>
</comment>
<proteinExistence type="inferred from homology"/>
<gene>
    <name evidence="11" type="ORF">DSM107014_15045</name>
</gene>
<organism evidence="11 12">
    <name type="scientific">Gomphosphaeria aponina SAG 52.96 = DSM 107014</name>
    <dbReference type="NCBI Taxonomy" id="1521640"/>
    <lineage>
        <taxon>Bacteria</taxon>
        <taxon>Bacillati</taxon>
        <taxon>Cyanobacteriota</taxon>
        <taxon>Cyanophyceae</taxon>
        <taxon>Oscillatoriophycideae</taxon>
        <taxon>Chroococcales</taxon>
        <taxon>Gomphosphaeriaceae</taxon>
        <taxon>Gomphosphaeria</taxon>
    </lineage>
</organism>
<dbReference type="InterPro" id="IPR017918">
    <property type="entry name" value="N-reg_PII_CS"/>
</dbReference>
<dbReference type="InterPro" id="IPR015867">
    <property type="entry name" value="N-reg_PII/ATP_PRibTrfase_C"/>
</dbReference>
<feature type="modified residue" description="O-UMP-tyrosine" evidence="9">
    <location>
        <position position="51"/>
    </location>
</feature>
<evidence type="ECO:0000256" key="1">
    <source>
        <dbReference type="ARBA" id="ARBA00011233"/>
    </source>
</evidence>
<keyword evidence="4" id="KW-0547">Nucleotide-binding</keyword>
<evidence type="ECO:0000256" key="5">
    <source>
        <dbReference type="ARBA" id="ARBA00023015"/>
    </source>
</evidence>
<evidence type="ECO:0000256" key="9">
    <source>
        <dbReference type="PIRSR" id="PIRSR602187-50"/>
    </source>
</evidence>
<dbReference type="Gene3D" id="3.30.70.120">
    <property type="match status" value="1"/>
</dbReference>
<dbReference type="GO" id="GO:0006808">
    <property type="term" value="P:regulation of nitrogen utilization"/>
    <property type="evidence" value="ECO:0007669"/>
    <property type="project" value="InterPro"/>
</dbReference>
<dbReference type="AlphaFoldDB" id="A0A941GST1"/>
<dbReference type="GO" id="GO:0005829">
    <property type="term" value="C:cytosol"/>
    <property type="evidence" value="ECO:0007669"/>
    <property type="project" value="TreeGrafter"/>
</dbReference>
<dbReference type="SUPFAM" id="SSF54913">
    <property type="entry name" value="GlnB-like"/>
    <property type="match status" value="1"/>
</dbReference>
<evidence type="ECO:0000256" key="3">
    <source>
        <dbReference type="ARBA" id="ARBA00022553"/>
    </source>
</evidence>